<evidence type="ECO:0000256" key="1">
    <source>
        <dbReference type="SAM" id="MobiDB-lite"/>
    </source>
</evidence>
<keyword evidence="2" id="KW-0472">Membrane</keyword>
<protein>
    <submittedName>
        <fullName evidence="4">Uncharacterized protein</fullName>
    </submittedName>
</protein>
<evidence type="ECO:0000313" key="4">
    <source>
        <dbReference type="WBParaSite" id="PSAMB.scaffold1423size31675.g13083.t1"/>
    </source>
</evidence>
<keyword evidence="2" id="KW-0812">Transmembrane</keyword>
<feature type="compositionally biased region" description="Basic and acidic residues" evidence="1">
    <location>
        <begin position="127"/>
        <end position="149"/>
    </location>
</feature>
<evidence type="ECO:0000256" key="2">
    <source>
        <dbReference type="SAM" id="Phobius"/>
    </source>
</evidence>
<proteinExistence type="predicted"/>
<keyword evidence="2" id="KW-1133">Transmembrane helix</keyword>
<evidence type="ECO:0000313" key="3">
    <source>
        <dbReference type="Proteomes" id="UP000887566"/>
    </source>
</evidence>
<feature type="region of interest" description="Disordered" evidence="1">
    <location>
        <begin position="71"/>
        <end position="191"/>
    </location>
</feature>
<dbReference type="WBParaSite" id="PSAMB.scaffold1423size31675.g13083.t1">
    <property type="protein sequence ID" value="PSAMB.scaffold1423size31675.g13083.t1"/>
    <property type="gene ID" value="PSAMB.scaffold1423size31675.g13083"/>
</dbReference>
<accession>A0A914V3A0</accession>
<reference evidence="4" key="1">
    <citation type="submission" date="2022-11" db="UniProtKB">
        <authorList>
            <consortium name="WormBaseParasite"/>
        </authorList>
    </citation>
    <scope>IDENTIFICATION</scope>
</reference>
<name>A0A914V3A0_9BILA</name>
<feature type="transmembrane region" description="Helical" evidence="2">
    <location>
        <begin position="6"/>
        <end position="26"/>
    </location>
</feature>
<dbReference type="AlphaFoldDB" id="A0A914V3A0"/>
<feature type="compositionally biased region" description="Polar residues" evidence="1">
    <location>
        <begin position="150"/>
        <end position="162"/>
    </location>
</feature>
<sequence length="232" mass="25196">MSWERGIGELALHTLLTLVGVVAVVMQRRDNDPMSTLQKELEDVLGRFNEFPLLFERGNARPVYGVTRMPLTPSVRDSARPSFALDSDHDTSSDTLVKGGAPKPSTSSDTKPLTNSGSRPRPAQSKTNEKTNIRVRTTSDAEKAPEKGRSNGQLNGQSSGQTSKEKHGAKSNTGVSACQALNGSSSSSRCRLKSMDAIISNGGLARLLPSRRIPKRGTRCRPWPSARKKRSR</sequence>
<feature type="region of interest" description="Disordered" evidence="1">
    <location>
        <begin position="209"/>
        <end position="232"/>
    </location>
</feature>
<feature type="compositionally biased region" description="Polar residues" evidence="1">
    <location>
        <begin position="170"/>
        <end position="183"/>
    </location>
</feature>
<organism evidence="3 4">
    <name type="scientific">Plectus sambesii</name>
    <dbReference type="NCBI Taxonomy" id="2011161"/>
    <lineage>
        <taxon>Eukaryota</taxon>
        <taxon>Metazoa</taxon>
        <taxon>Ecdysozoa</taxon>
        <taxon>Nematoda</taxon>
        <taxon>Chromadorea</taxon>
        <taxon>Plectida</taxon>
        <taxon>Plectina</taxon>
        <taxon>Plectoidea</taxon>
        <taxon>Plectidae</taxon>
        <taxon>Plectus</taxon>
    </lineage>
</organism>
<feature type="compositionally biased region" description="Polar residues" evidence="1">
    <location>
        <begin position="104"/>
        <end position="118"/>
    </location>
</feature>
<dbReference type="Proteomes" id="UP000887566">
    <property type="component" value="Unplaced"/>
</dbReference>
<keyword evidence="3" id="KW-1185">Reference proteome</keyword>